<dbReference type="RefSeq" id="WP_344915391.1">
    <property type="nucleotide sequence ID" value="NZ_BAABAQ010000001.1"/>
</dbReference>
<dbReference type="InterPro" id="IPR036291">
    <property type="entry name" value="NAD(P)-bd_dom_sf"/>
</dbReference>
<dbReference type="Gene3D" id="3.40.50.720">
    <property type="entry name" value="NAD(P)-binding Rossmann-like Domain"/>
    <property type="match status" value="1"/>
</dbReference>
<evidence type="ECO:0000259" key="3">
    <source>
        <dbReference type="Pfam" id="PF16653"/>
    </source>
</evidence>
<dbReference type="EMBL" id="BAABAQ010000001">
    <property type="protein sequence ID" value="GAA4183122.1"/>
    <property type="molecule type" value="Genomic_DNA"/>
</dbReference>
<feature type="domain" description="Saccharopine dehydrogenase NADP binding" evidence="2">
    <location>
        <begin position="33"/>
        <end position="125"/>
    </location>
</feature>
<evidence type="ECO:0000256" key="1">
    <source>
        <dbReference type="ARBA" id="ARBA00023002"/>
    </source>
</evidence>
<dbReference type="InterPro" id="IPR005097">
    <property type="entry name" value="Sacchrp_dh_NADP-bd"/>
</dbReference>
<reference evidence="5" key="1">
    <citation type="journal article" date="2019" name="Int. J. Syst. Evol. Microbiol.">
        <title>The Global Catalogue of Microorganisms (GCM) 10K type strain sequencing project: providing services to taxonomists for standard genome sequencing and annotation.</title>
        <authorList>
            <consortium name="The Broad Institute Genomics Platform"/>
            <consortium name="The Broad Institute Genome Sequencing Center for Infectious Disease"/>
            <person name="Wu L."/>
            <person name="Ma J."/>
        </authorList>
    </citation>
    <scope>NUCLEOTIDE SEQUENCE [LARGE SCALE GENOMIC DNA]</scope>
    <source>
        <strain evidence="5">JCM 17388</strain>
    </source>
</reference>
<keyword evidence="1" id="KW-0560">Oxidoreductase</keyword>
<dbReference type="PANTHER" id="PTHR11133">
    <property type="entry name" value="SACCHAROPINE DEHYDROGENASE"/>
    <property type="match status" value="1"/>
</dbReference>
<dbReference type="Pfam" id="PF03435">
    <property type="entry name" value="Sacchrp_dh_NADP"/>
    <property type="match status" value="1"/>
</dbReference>
<protein>
    <recommendedName>
        <fullName evidence="6">Saccharopine dehydrogenase</fullName>
    </recommendedName>
</protein>
<sequence length="385" mass="41699">MSEQITPTGRVHWAGTGLSTGSGLGIVCDLASRTVLWGRTRQKAEDCLARLGHSGRAETRAFDPDALAAELVAGDIVVSMLPAAHHAALLRLCLERGAHFAASSYVSAEISALAAEAAQAGIVVLTEAGLDPGIDHLLAHRLIAQARAATGDGGASATFTSYCGSNPAEPNEFRYRFSWAPRGVLTALLTPARYVDRGAERVVDRPWEAVREHTLGGERFEVYPNRDSVPFVEQYGLPASWRLDTFVRGTIRLDGWSDAWAPVFTELREGDDERIGALARRLALRYPTTETDHDRVLLSVALDVRADDGSAWSGEYVLDVEGDEKERATPRLVSVALACGIGDILDGLTPSGLHRAAEEPEAVRRWLSFLESHGVVCEFRDPRHG</sequence>
<evidence type="ECO:0000313" key="5">
    <source>
        <dbReference type="Proteomes" id="UP001501251"/>
    </source>
</evidence>
<gene>
    <name evidence="4" type="ORF">GCM10022252_10070</name>
</gene>
<dbReference type="SUPFAM" id="SSF55347">
    <property type="entry name" value="Glyceraldehyde-3-phosphate dehydrogenase-like, C-terminal domain"/>
    <property type="match status" value="1"/>
</dbReference>
<name>A0ABP8AFF5_9ACTN</name>
<evidence type="ECO:0000259" key="2">
    <source>
        <dbReference type="Pfam" id="PF03435"/>
    </source>
</evidence>
<comment type="caution">
    <text evidence="4">The sequence shown here is derived from an EMBL/GenBank/DDBJ whole genome shotgun (WGS) entry which is preliminary data.</text>
</comment>
<evidence type="ECO:0008006" key="6">
    <source>
        <dbReference type="Google" id="ProtNLM"/>
    </source>
</evidence>
<feature type="domain" description="Saccharopine dehydrogenase-like C-terminal" evidence="3">
    <location>
        <begin position="129"/>
        <end position="375"/>
    </location>
</feature>
<dbReference type="Gene3D" id="3.30.360.10">
    <property type="entry name" value="Dihydrodipicolinate Reductase, domain 2"/>
    <property type="match status" value="1"/>
</dbReference>
<organism evidence="4 5">
    <name type="scientific">Streptosporangium oxazolinicum</name>
    <dbReference type="NCBI Taxonomy" id="909287"/>
    <lineage>
        <taxon>Bacteria</taxon>
        <taxon>Bacillati</taxon>
        <taxon>Actinomycetota</taxon>
        <taxon>Actinomycetes</taxon>
        <taxon>Streptosporangiales</taxon>
        <taxon>Streptosporangiaceae</taxon>
        <taxon>Streptosporangium</taxon>
    </lineage>
</organism>
<keyword evidence="5" id="KW-1185">Reference proteome</keyword>
<dbReference type="InterPro" id="IPR051168">
    <property type="entry name" value="AASS"/>
</dbReference>
<dbReference type="PANTHER" id="PTHR11133:SF22">
    <property type="entry name" value="ALPHA-AMINOADIPIC SEMIALDEHYDE SYNTHASE, MITOCHONDRIAL"/>
    <property type="match status" value="1"/>
</dbReference>
<dbReference type="SUPFAM" id="SSF51735">
    <property type="entry name" value="NAD(P)-binding Rossmann-fold domains"/>
    <property type="match status" value="1"/>
</dbReference>
<dbReference type="Proteomes" id="UP001501251">
    <property type="component" value="Unassembled WGS sequence"/>
</dbReference>
<dbReference type="InterPro" id="IPR032095">
    <property type="entry name" value="Sacchrp_dh-like_C"/>
</dbReference>
<proteinExistence type="predicted"/>
<dbReference type="Pfam" id="PF16653">
    <property type="entry name" value="Sacchrp_dh_C"/>
    <property type="match status" value="1"/>
</dbReference>
<accession>A0ABP8AFF5</accession>
<evidence type="ECO:0000313" key="4">
    <source>
        <dbReference type="EMBL" id="GAA4183122.1"/>
    </source>
</evidence>